<dbReference type="RefSeq" id="WP_077965371.1">
    <property type="nucleotide sequence ID" value="NZ_CP045178.1"/>
</dbReference>
<protein>
    <recommendedName>
        <fullName evidence="3">Secreted protein</fullName>
    </recommendedName>
</protein>
<dbReference type="AlphaFoldDB" id="A0A1V4AE81"/>
<evidence type="ECO:0000313" key="2">
    <source>
        <dbReference type="Proteomes" id="UP000190539"/>
    </source>
</evidence>
<evidence type="ECO:0008006" key="3">
    <source>
        <dbReference type="Google" id="ProtNLM"/>
    </source>
</evidence>
<keyword evidence="2" id="KW-1185">Reference proteome</keyword>
<dbReference type="EMBL" id="MVFC01000003">
    <property type="protein sequence ID" value="OON81641.1"/>
    <property type="molecule type" value="Genomic_DNA"/>
</dbReference>
<proteinExistence type="predicted"/>
<gene>
    <name evidence="1" type="ORF">B1H18_05655</name>
</gene>
<name>A0A1V4AE81_9ACTN</name>
<comment type="caution">
    <text evidence="1">The sequence shown here is derived from an EMBL/GenBank/DDBJ whole genome shotgun (WGS) entry which is preliminary data.</text>
</comment>
<accession>A0A1V4AE81</accession>
<sequence length="192" mass="22138">MNHGPPDDPEPSDRRSSSLPLLLLDVDGPLNPYGARFIRPRGYVTHRFRPSAWTARQDPGSYRFRRGLRVRLHPGHGARLLALPYEPVWATTWMHEANELIGPAIGLTAELPVIEFTELFKKDQDGLYWKTRTVLEWTAGRPFAWVDDMITELDEAYVAEVHDTRALLLRVDPRRGLRDSDFKELGRWARTL</sequence>
<organism evidence="1 2">
    <name type="scientific">Streptomyces tsukubensis</name>
    <dbReference type="NCBI Taxonomy" id="83656"/>
    <lineage>
        <taxon>Bacteria</taxon>
        <taxon>Bacillati</taxon>
        <taxon>Actinomycetota</taxon>
        <taxon>Actinomycetes</taxon>
        <taxon>Kitasatosporales</taxon>
        <taxon>Streptomycetaceae</taxon>
        <taxon>Streptomyces</taxon>
    </lineage>
</organism>
<dbReference type="Proteomes" id="UP000190539">
    <property type="component" value="Unassembled WGS sequence"/>
</dbReference>
<dbReference type="STRING" id="83656.B1H18_05655"/>
<dbReference type="Pfam" id="PF18143">
    <property type="entry name" value="HAD_SAK_2"/>
    <property type="match status" value="1"/>
</dbReference>
<dbReference type="OrthoDB" id="5124141at2"/>
<evidence type="ECO:0000313" key="1">
    <source>
        <dbReference type="EMBL" id="OON81641.1"/>
    </source>
</evidence>
<reference evidence="1 2" key="1">
    <citation type="submission" date="2017-02" db="EMBL/GenBank/DDBJ databases">
        <title>Draft Genome Sequence of Streptomyces tsukubaensis F601, a Producer of the immunosuppressant tacrolimus FK506.</title>
        <authorList>
            <person name="Zong G."/>
            <person name="Zhong C."/>
            <person name="Fu J."/>
            <person name="Qin R."/>
            <person name="Cao G."/>
        </authorList>
    </citation>
    <scope>NUCLEOTIDE SEQUENCE [LARGE SCALE GENOMIC DNA]</scope>
    <source>
        <strain evidence="1 2">F601</strain>
    </source>
</reference>